<evidence type="ECO:0000313" key="1">
    <source>
        <dbReference type="EMBL" id="WCT13543.1"/>
    </source>
</evidence>
<sequence>MNRVRKNSTQKASSKWLYLAVLLLTLLSVSGLAIPGQAQLFAQQTTKAASKPKAIKKCITYKRAVAQVEVRKVSDWLLLLFDIDLSALHTQQCKAKNCCAFTPASGWHFNFFYQAKTIPQSNSDEPAIRLG</sequence>
<protein>
    <submittedName>
        <fullName evidence="1">Uncharacterized protein</fullName>
    </submittedName>
</protein>
<proteinExistence type="predicted"/>
<accession>A0ABY7TBG5</accession>
<evidence type="ECO:0000313" key="2">
    <source>
        <dbReference type="Proteomes" id="UP001216139"/>
    </source>
</evidence>
<keyword evidence="2" id="KW-1185">Reference proteome</keyword>
<dbReference type="RefSeq" id="WP_273631852.1">
    <property type="nucleotide sequence ID" value="NZ_CP117167.1"/>
</dbReference>
<reference evidence="1 2" key="1">
    <citation type="submission" date="2023-02" db="EMBL/GenBank/DDBJ databases">
        <title>Genome sequence of Mucilaginibacter jinjuensis strain KACC 16571.</title>
        <authorList>
            <person name="Kim S."/>
            <person name="Heo J."/>
            <person name="Kwon S.-W."/>
        </authorList>
    </citation>
    <scope>NUCLEOTIDE SEQUENCE [LARGE SCALE GENOMIC DNA]</scope>
    <source>
        <strain evidence="1 2">KACC 16571</strain>
    </source>
</reference>
<organism evidence="1 2">
    <name type="scientific">Mucilaginibacter jinjuensis</name>
    <dbReference type="NCBI Taxonomy" id="1176721"/>
    <lineage>
        <taxon>Bacteria</taxon>
        <taxon>Pseudomonadati</taxon>
        <taxon>Bacteroidota</taxon>
        <taxon>Sphingobacteriia</taxon>
        <taxon>Sphingobacteriales</taxon>
        <taxon>Sphingobacteriaceae</taxon>
        <taxon>Mucilaginibacter</taxon>
    </lineage>
</organism>
<dbReference type="Proteomes" id="UP001216139">
    <property type="component" value="Chromosome"/>
</dbReference>
<gene>
    <name evidence="1" type="ORF">PQO05_06285</name>
</gene>
<name>A0ABY7TBG5_9SPHI</name>
<dbReference type="EMBL" id="CP117167">
    <property type="protein sequence ID" value="WCT13543.1"/>
    <property type="molecule type" value="Genomic_DNA"/>
</dbReference>